<dbReference type="RefSeq" id="WP_125578910.1">
    <property type="nucleotide sequence ID" value="NZ_JBHTOF010000064.1"/>
</dbReference>
<accession>A0ABW4DP81</accession>
<evidence type="ECO:0000313" key="3">
    <source>
        <dbReference type="Proteomes" id="UP001597244"/>
    </source>
</evidence>
<dbReference type="Proteomes" id="UP001597244">
    <property type="component" value="Unassembled WGS sequence"/>
</dbReference>
<keyword evidence="1" id="KW-0472">Membrane</keyword>
<feature type="transmembrane region" description="Helical" evidence="1">
    <location>
        <begin position="12"/>
        <end position="34"/>
    </location>
</feature>
<dbReference type="EMBL" id="JBHTOF010000064">
    <property type="protein sequence ID" value="MFD1465616.1"/>
    <property type="molecule type" value="Genomic_DNA"/>
</dbReference>
<protein>
    <submittedName>
        <fullName evidence="2">Uncharacterized protein</fullName>
    </submittedName>
</protein>
<keyword evidence="1" id="KW-1133">Transmembrane helix</keyword>
<feature type="transmembrane region" description="Helical" evidence="1">
    <location>
        <begin position="59"/>
        <end position="82"/>
    </location>
</feature>
<proteinExistence type="predicted"/>
<evidence type="ECO:0000256" key="1">
    <source>
        <dbReference type="SAM" id="Phobius"/>
    </source>
</evidence>
<gene>
    <name evidence="2" type="ORF">ACFQ4L_05925</name>
</gene>
<name>A0ABW4DP81_9LACO</name>
<sequence>MKKSVTIKNKWVKWLLIGMGIVFLIIAVVLASVASGNHVYVNGVQVANDAQGEQLARRLFLLGFGIPGLLLLVAGSITILVAHRKQVRINALLAAGNYVWAGHIALVASNTAVVTSNSQHHQYAHTIQRMTCVYEDEAGRKYLFKGPTVRYDSTPFLHDGQVKVYLDTDNVHNYYVDLENSMDEVIEA</sequence>
<comment type="caution">
    <text evidence="2">The sequence shown here is derived from an EMBL/GenBank/DDBJ whole genome shotgun (WGS) entry which is preliminary data.</text>
</comment>
<reference evidence="3" key="1">
    <citation type="journal article" date="2019" name="Int. J. Syst. Evol. Microbiol.">
        <title>The Global Catalogue of Microorganisms (GCM) 10K type strain sequencing project: providing services to taxonomists for standard genome sequencing and annotation.</title>
        <authorList>
            <consortium name="The Broad Institute Genomics Platform"/>
            <consortium name="The Broad Institute Genome Sequencing Center for Infectious Disease"/>
            <person name="Wu L."/>
            <person name="Ma J."/>
        </authorList>
    </citation>
    <scope>NUCLEOTIDE SEQUENCE [LARGE SCALE GENOMIC DNA]</scope>
    <source>
        <strain evidence="3">CCM 8951</strain>
    </source>
</reference>
<keyword evidence="3" id="KW-1185">Reference proteome</keyword>
<keyword evidence="1" id="KW-0812">Transmembrane</keyword>
<evidence type="ECO:0000313" key="2">
    <source>
        <dbReference type="EMBL" id="MFD1465616.1"/>
    </source>
</evidence>
<organism evidence="2 3">
    <name type="scientific">Lapidilactobacillus mulanensis</name>
    <dbReference type="NCBI Taxonomy" id="2485999"/>
    <lineage>
        <taxon>Bacteria</taxon>
        <taxon>Bacillati</taxon>
        <taxon>Bacillota</taxon>
        <taxon>Bacilli</taxon>
        <taxon>Lactobacillales</taxon>
        <taxon>Lactobacillaceae</taxon>
        <taxon>Lapidilactobacillus</taxon>
    </lineage>
</organism>